<dbReference type="HOGENOM" id="CLU_014411_2_1_6"/>
<dbReference type="eggNOG" id="COG2192">
    <property type="taxonomic scope" value="Bacteria"/>
</dbReference>
<dbReference type="KEGG" id="pkc:PKB_5311"/>
<evidence type="ECO:0000313" key="4">
    <source>
        <dbReference type="EMBL" id="CDF86623.1"/>
    </source>
</evidence>
<reference evidence="4 5" key="2">
    <citation type="submission" date="2014-05" db="EMBL/GenBank/DDBJ databases">
        <title>Genome sequence of the 3-chlorobenzoate degrading bacterium Pseudomonas knackmussii B13 shows multiple evidence for horizontal gene transfer.</title>
        <authorList>
            <person name="Miyazaki R."/>
            <person name="Bertelli C."/>
            <person name="Falquet L."/>
            <person name="Robinson-Rechavi M."/>
            <person name="Gharib W."/>
            <person name="Roy S."/>
            <person name="Van der Meer J.R."/>
        </authorList>
    </citation>
    <scope>NUCLEOTIDE SEQUENCE [LARGE SCALE GENOMIC DNA]</scope>
    <source>
        <strain evidence="4 5">B13</strain>
    </source>
</reference>
<dbReference type="Gene3D" id="3.90.870.20">
    <property type="entry name" value="Carbamoyltransferase, C-terminal domain"/>
    <property type="match status" value="1"/>
</dbReference>
<dbReference type="InterPro" id="IPR031730">
    <property type="entry name" value="Carbam_trans_C"/>
</dbReference>
<dbReference type="Proteomes" id="UP000025241">
    <property type="component" value="Chromosome I"/>
</dbReference>
<sequence length="598" mass="67147">MVGGSRLYQEATPVALTILGLSGAVSHDPSAALYIDGKLVAAVEEERFVRDKHAKNRMPYESAKFCLEQAGIKPSDVDVVAIPFAPISILEKARWHYAKRYAYAPDRALDAILLGNRRYKRYYKRIEWCLQQLGFDLKKTKIQPVEHHLAHASSAYHCSGFKEKTAILGIDGKGEYATTFFGYGENGKIHKIKEFYDPDSLGGLYGALTEYLGFDMLDGEFKVMGMAPYGDASKYDFSRLAKFENGELIINTDYVNVIGFRRYKEKGKGYYFSPKLIEWLGPKREGDIADDPYIHYAASIQALFEKLALEMMDYYLGDILRETGKIAFAGGCALNVKLNQKIISRPEVKELFVQPASSDAGTAVGAAAYVSHQRGVPVEKMEHVYLGPEYSNEDVIAACARHESKPQWRKIDNVPELIGKVLADGNPVAWFQGRMEFGPRALGGRSILGCPSVPGVADRINAQIKFRERWRPFCPSMLDTVGPQMFKIDHPAPFMTFTFEVNEEWKTRVPEVVHEDGTSRAQVLKREYNPRYYDLMKELEKLTGNGVALNTSLNRRGEPMICSPTDALNMFYGSDLQYLIMQDILVVKEGAAPYDSLG</sequence>
<dbReference type="Pfam" id="PF02543">
    <property type="entry name" value="Carbam_trans_N"/>
    <property type="match status" value="1"/>
</dbReference>
<dbReference type="CDD" id="cd24098">
    <property type="entry name" value="ASKHA_NBD_TobZ_N"/>
    <property type="match status" value="1"/>
</dbReference>
<keyword evidence="4" id="KW-0808">Transferase</keyword>
<evidence type="ECO:0000259" key="3">
    <source>
        <dbReference type="Pfam" id="PF16861"/>
    </source>
</evidence>
<dbReference type="GO" id="GO:0016740">
    <property type="term" value="F:transferase activity"/>
    <property type="evidence" value="ECO:0007669"/>
    <property type="project" value="UniProtKB-KW"/>
</dbReference>
<dbReference type="Pfam" id="PF16861">
    <property type="entry name" value="Carbam_trans_C"/>
    <property type="match status" value="1"/>
</dbReference>
<dbReference type="PATRIC" id="fig|1301098.3.peg.5294"/>
<protein>
    <submittedName>
        <fullName evidence="4">Carbamoyl transferase</fullName>
    </submittedName>
</protein>
<dbReference type="InterPro" id="IPR003696">
    <property type="entry name" value="Carbtransf_dom"/>
</dbReference>
<accession>A0A024HQB8</accession>
<dbReference type="InterPro" id="IPR038152">
    <property type="entry name" value="Carbam_trans_C_sf"/>
</dbReference>
<proteinExistence type="inferred from homology"/>
<organism evidence="4 5">
    <name type="scientific">Pseudomonas knackmussii (strain DSM 6978 / CCUG 54928 / LMG 23759 / B13)</name>
    <dbReference type="NCBI Taxonomy" id="1301098"/>
    <lineage>
        <taxon>Bacteria</taxon>
        <taxon>Pseudomonadati</taxon>
        <taxon>Pseudomonadota</taxon>
        <taxon>Gammaproteobacteria</taxon>
        <taxon>Pseudomonadales</taxon>
        <taxon>Pseudomonadaceae</taxon>
        <taxon>Pseudomonas</taxon>
    </lineage>
</organism>
<feature type="domain" description="Carbamoyltransferase" evidence="2">
    <location>
        <begin position="18"/>
        <end position="367"/>
    </location>
</feature>
<dbReference type="PANTHER" id="PTHR34847:SF1">
    <property type="entry name" value="NODULATION PROTEIN U"/>
    <property type="match status" value="1"/>
</dbReference>
<dbReference type="EMBL" id="HG322950">
    <property type="protein sequence ID" value="CDF86623.1"/>
    <property type="molecule type" value="Genomic_DNA"/>
</dbReference>
<dbReference type="AlphaFoldDB" id="A0A024HQB8"/>
<keyword evidence="5" id="KW-1185">Reference proteome</keyword>
<dbReference type="InterPro" id="IPR051338">
    <property type="entry name" value="NodU/CmcH_Carbamoyltrnsfr"/>
</dbReference>
<evidence type="ECO:0000313" key="5">
    <source>
        <dbReference type="Proteomes" id="UP000025241"/>
    </source>
</evidence>
<dbReference type="InterPro" id="IPR043129">
    <property type="entry name" value="ATPase_NBD"/>
</dbReference>
<dbReference type="Gene3D" id="3.30.420.40">
    <property type="match status" value="2"/>
</dbReference>
<evidence type="ECO:0000256" key="1">
    <source>
        <dbReference type="ARBA" id="ARBA00006129"/>
    </source>
</evidence>
<dbReference type="SUPFAM" id="SSF53067">
    <property type="entry name" value="Actin-like ATPase domain"/>
    <property type="match status" value="1"/>
</dbReference>
<feature type="domain" description="Carbamoyltransferase C-terminal" evidence="3">
    <location>
        <begin position="420"/>
        <end position="588"/>
    </location>
</feature>
<gene>
    <name evidence="4" type="ORF">PKB_5311</name>
</gene>
<name>A0A024HQB8_PSEKB</name>
<reference evidence="4 5" key="1">
    <citation type="submission" date="2013-03" db="EMBL/GenBank/DDBJ databases">
        <authorList>
            <person name="Linke B."/>
        </authorList>
    </citation>
    <scope>NUCLEOTIDE SEQUENCE [LARGE SCALE GENOMIC DNA]</scope>
    <source>
        <strain evidence="4 5">B13</strain>
    </source>
</reference>
<comment type="similarity">
    <text evidence="1">Belongs to the NodU/CmcH family.</text>
</comment>
<evidence type="ECO:0000259" key="2">
    <source>
        <dbReference type="Pfam" id="PF02543"/>
    </source>
</evidence>
<dbReference type="PANTHER" id="PTHR34847">
    <property type="entry name" value="NODULATION PROTEIN U"/>
    <property type="match status" value="1"/>
</dbReference>
<dbReference type="STRING" id="1301098.PKB_5311"/>